<evidence type="ECO:0000313" key="1">
    <source>
        <dbReference type="EMBL" id="EKD44369.1"/>
    </source>
</evidence>
<dbReference type="EMBL" id="AMFJ01028892">
    <property type="protein sequence ID" value="EKD44369.1"/>
    <property type="molecule type" value="Genomic_DNA"/>
</dbReference>
<comment type="caution">
    <text evidence="1">The sequence shown here is derived from an EMBL/GenBank/DDBJ whole genome shotgun (WGS) entry which is preliminary data.</text>
</comment>
<name>K2A2X0_9BACT</name>
<evidence type="ECO:0008006" key="2">
    <source>
        <dbReference type="Google" id="ProtNLM"/>
    </source>
</evidence>
<proteinExistence type="predicted"/>
<organism evidence="1">
    <name type="scientific">uncultured bacterium</name>
    <name type="common">gcode 4</name>
    <dbReference type="NCBI Taxonomy" id="1234023"/>
    <lineage>
        <taxon>Bacteria</taxon>
        <taxon>environmental samples</taxon>
    </lineage>
</organism>
<dbReference type="AlphaFoldDB" id="K2A2X0"/>
<protein>
    <recommendedName>
        <fullName evidence="2">DUF3631 domain-containing protein</fullName>
    </recommendedName>
</protein>
<sequence>ESFSVNGDIFYPLERTSSFIKSGALLLPTGIRSYESLKDLLREIKGYVYKYVDTSEQFMKIVPYYILLTYIFDNFPEIPYLRVIGDYGSGKSRFMRVVGSVCYSAIITNGWASVSSLFRIIEKIKGTLILDEADFPFSDTTSDIIKILNNGFQKGNPIMRADGENFEPRAYDVYCPKIIGGRMEFRDKATESRCISEIMKRSTRDDIPMNLGKEFESESETLRNKLYKFRFNYFDQIPLIEKRISWLEGRLNQILNPILSIIFFVGNTDDYDSIIQYFLSRQKEIQHERQYSIEGMIFSIIKDRKEKGNNFISYHTILSDIKRQENTSTLNGRKLGSILKQFHIKTLRRWEGFGLDTDDNSHILEPLYKTFGLCEEIDGGP</sequence>
<reference evidence="1" key="1">
    <citation type="journal article" date="2012" name="Science">
        <title>Fermentation, hydrogen, and sulfur metabolism in multiple uncultivated bacterial phyla.</title>
        <authorList>
            <person name="Wrighton K.C."/>
            <person name="Thomas B.C."/>
            <person name="Sharon I."/>
            <person name="Miller C.S."/>
            <person name="Castelle C.J."/>
            <person name="VerBerkmoes N.C."/>
            <person name="Wilkins M.J."/>
            <person name="Hettich R.L."/>
            <person name="Lipton M.S."/>
            <person name="Williams K.H."/>
            <person name="Long P.E."/>
            <person name="Banfield J.F."/>
        </authorList>
    </citation>
    <scope>NUCLEOTIDE SEQUENCE [LARGE SCALE GENOMIC DNA]</scope>
</reference>
<gene>
    <name evidence="1" type="ORF">ACD_71C00161G0004</name>
</gene>
<accession>K2A2X0</accession>
<feature type="non-terminal residue" evidence="1">
    <location>
        <position position="1"/>
    </location>
</feature>